<dbReference type="Proteomes" id="UP000631553">
    <property type="component" value="Unassembled WGS sequence"/>
</dbReference>
<keyword evidence="3" id="KW-1185">Reference proteome</keyword>
<dbReference type="InterPro" id="IPR041581">
    <property type="entry name" value="Glyoxalase_6"/>
</dbReference>
<evidence type="ECO:0000313" key="3">
    <source>
        <dbReference type="Proteomes" id="UP000631553"/>
    </source>
</evidence>
<dbReference type="RefSeq" id="WP_179803022.1">
    <property type="nucleotide sequence ID" value="NZ_JACCCQ010000001.1"/>
</dbReference>
<accession>A0ABX2RKF2</accession>
<dbReference type="InterPro" id="IPR029068">
    <property type="entry name" value="Glyas_Bleomycin-R_OHBP_Dase"/>
</dbReference>
<name>A0ABX2RKF2_9ACTN</name>
<gene>
    <name evidence="2" type="ORF">HDA35_002642</name>
</gene>
<organism evidence="2 3">
    <name type="scientific">Micromonospora purpureochromogenes</name>
    <dbReference type="NCBI Taxonomy" id="47872"/>
    <lineage>
        <taxon>Bacteria</taxon>
        <taxon>Bacillati</taxon>
        <taxon>Actinomycetota</taxon>
        <taxon>Actinomycetes</taxon>
        <taxon>Micromonosporales</taxon>
        <taxon>Micromonosporaceae</taxon>
        <taxon>Micromonospora</taxon>
    </lineage>
</organism>
<reference evidence="2 3" key="1">
    <citation type="submission" date="2020-07" db="EMBL/GenBank/DDBJ databases">
        <title>Sequencing the genomes of 1000 actinobacteria strains.</title>
        <authorList>
            <person name="Klenk H.-P."/>
        </authorList>
    </citation>
    <scope>NUCLEOTIDE SEQUENCE [LARGE SCALE GENOMIC DNA]</scope>
    <source>
        <strain evidence="2 3">DSM 43814</strain>
    </source>
</reference>
<dbReference type="PANTHER" id="PTHR35908">
    <property type="entry name" value="HYPOTHETICAL FUSION PROTEIN"/>
    <property type="match status" value="1"/>
</dbReference>
<dbReference type="PROSITE" id="PS51819">
    <property type="entry name" value="VOC"/>
    <property type="match status" value="1"/>
</dbReference>
<dbReference type="EMBL" id="JACCCQ010000001">
    <property type="protein sequence ID" value="NYF56811.1"/>
    <property type="molecule type" value="Genomic_DNA"/>
</dbReference>
<dbReference type="CDD" id="cd06587">
    <property type="entry name" value="VOC"/>
    <property type="match status" value="1"/>
</dbReference>
<dbReference type="Gene3D" id="3.10.180.10">
    <property type="entry name" value="2,3-Dihydroxybiphenyl 1,2-Dioxygenase, domain 1"/>
    <property type="match status" value="1"/>
</dbReference>
<feature type="domain" description="VOC" evidence="1">
    <location>
        <begin position="4"/>
        <end position="119"/>
    </location>
</feature>
<keyword evidence="2" id="KW-0456">Lyase</keyword>
<dbReference type="InterPro" id="IPR037523">
    <property type="entry name" value="VOC_core"/>
</dbReference>
<proteinExistence type="predicted"/>
<dbReference type="SUPFAM" id="SSF54593">
    <property type="entry name" value="Glyoxalase/Bleomycin resistance protein/Dihydroxybiphenyl dioxygenase"/>
    <property type="match status" value="1"/>
</dbReference>
<dbReference type="GO" id="GO:0016829">
    <property type="term" value="F:lyase activity"/>
    <property type="evidence" value="ECO:0007669"/>
    <property type="project" value="UniProtKB-KW"/>
</dbReference>
<protein>
    <submittedName>
        <fullName evidence="2">Enzyme related to lactoylglutathione lyase</fullName>
    </submittedName>
</protein>
<evidence type="ECO:0000259" key="1">
    <source>
        <dbReference type="PROSITE" id="PS51819"/>
    </source>
</evidence>
<evidence type="ECO:0000313" key="2">
    <source>
        <dbReference type="EMBL" id="NYF56811.1"/>
    </source>
</evidence>
<dbReference type="Pfam" id="PF18029">
    <property type="entry name" value="Glyoxalase_6"/>
    <property type="match status" value="1"/>
</dbReference>
<sequence length="122" mass="13005">MALHVAQYTLDVTDLDLMAGFWSAALGHRVERGGDGNAKLYPTPDRPAGAPTVWLQASGTGKRGKNRLHLDLVADSDPQAEVRRLLALGARRADVGQSGDEGFVVLADPEGNEFCVLDGPPR</sequence>
<dbReference type="PANTHER" id="PTHR35908:SF1">
    <property type="entry name" value="CONSERVED PROTEIN"/>
    <property type="match status" value="1"/>
</dbReference>
<comment type="caution">
    <text evidence="2">The sequence shown here is derived from an EMBL/GenBank/DDBJ whole genome shotgun (WGS) entry which is preliminary data.</text>
</comment>